<dbReference type="EMBL" id="AVPG01000008">
    <property type="protein sequence ID" value="KGX87207.1"/>
    <property type="molecule type" value="Genomic_DNA"/>
</dbReference>
<comment type="similarity">
    <text evidence="1">Belongs to the glycosyltransferase 2 family.</text>
</comment>
<dbReference type="SUPFAM" id="SSF53448">
    <property type="entry name" value="Nucleotide-diphospho-sugar transferases"/>
    <property type="match status" value="1"/>
</dbReference>
<dbReference type="Pfam" id="PF00535">
    <property type="entry name" value="Glycos_transf_2"/>
    <property type="match status" value="1"/>
</dbReference>
<reference evidence="3 4" key="1">
    <citation type="submission" date="2013-08" db="EMBL/GenBank/DDBJ databases">
        <authorList>
            <person name="Huang J."/>
            <person name="Wang G."/>
        </authorList>
    </citation>
    <scope>NUCLEOTIDE SEQUENCE [LARGE SCALE GENOMIC DNA]</scope>
    <source>
        <strain evidence="3 4">JSM 072002</strain>
    </source>
</reference>
<dbReference type="CDD" id="cd00761">
    <property type="entry name" value="Glyco_tranf_GTA_type"/>
    <property type="match status" value="1"/>
</dbReference>
<dbReference type="OrthoDB" id="396512at2"/>
<organism evidence="3 4">
    <name type="scientific">Pontibacillus litoralis JSM 072002</name>
    <dbReference type="NCBI Taxonomy" id="1385512"/>
    <lineage>
        <taxon>Bacteria</taxon>
        <taxon>Bacillati</taxon>
        <taxon>Bacillota</taxon>
        <taxon>Bacilli</taxon>
        <taxon>Bacillales</taxon>
        <taxon>Bacillaceae</taxon>
        <taxon>Pontibacillus</taxon>
    </lineage>
</organism>
<evidence type="ECO:0000313" key="4">
    <source>
        <dbReference type="Proteomes" id="UP000030401"/>
    </source>
</evidence>
<dbReference type="Proteomes" id="UP000030401">
    <property type="component" value="Unassembled WGS sequence"/>
</dbReference>
<dbReference type="FunFam" id="3.90.550.10:FF:000130">
    <property type="entry name" value="Family 2 glycosyl transferase"/>
    <property type="match status" value="1"/>
</dbReference>
<keyword evidence="3" id="KW-0808">Transferase</keyword>
<evidence type="ECO:0000256" key="1">
    <source>
        <dbReference type="ARBA" id="ARBA00006739"/>
    </source>
</evidence>
<dbReference type="RefSeq" id="WP_036833698.1">
    <property type="nucleotide sequence ID" value="NZ_AVPG01000008.1"/>
</dbReference>
<dbReference type="AlphaFoldDB" id="A0A0A5HU82"/>
<dbReference type="PANTHER" id="PTHR22916">
    <property type="entry name" value="GLYCOSYLTRANSFERASE"/>
    <property type="match status" value="1"/>
</dbReference>
<dbReference type="PANTHER" id="PTHR22916:SF3">
    <property type="entry name" value="UDP-GLCNAC:BETAGAL BETA-1,3-N-ACETYLGLUCOSAMINYLTRANSFERASE-LIKE PROTEIN 1"/>
    <property type="match status" value="1"/>
</dbReference>
<dbReference type="InterPro" id="IPR029044">
    <property type="entry name" value="Nucleotide-diphossugar_trans"/>
</dbReference>
<comment type="caution">
    <text evidence="3">The sequence shown here is derived from an EMBL/GenBank/DDBJ whole genome shotgun (WGS) entry which is preliminary data.</text>
</comment>
<sequence>MNNENPLISVVTPAYNAERFIAETIESVMKQTYTNWEMIIVDDCSMDQTVDIVQSYQEQDPRIQLIRLQHNSGSAVARNTAMDHARGRYIAFLDSDDLWIPQKLTKQLAFMQTKDIAFSFTEYVRIQQDGTRTQAIVKAPQCVGYDDLMKRCVIGCLTVMIDRDKIGDIKMVNIRTRQDYVYWLTLTKRGFLAYGLPEVLSEYRLVSNSISSNKWKAAKQNWYVFRQIEQQSLWKSMWYFSHYAIRSVYDLMKYRRLNS</sequence>
<dbReference type="GO" id="GO:0016758">
    <property type="term" value="F:hexosyltransferase activity"/>
    <property type="evidence" value="ECO:0007669"/>
    <property type="project" value="UniProtKB-ARBA"/>
</dbReference>
<keyword evidence="4" id="KW-1185">Reference proteome</keyword>
<gene>
    <name evidence="3" type="ORF">N784_16355</name>
</gene>
<feature type="domain" description="Glycosyltransferase 2-like" evidence="2">
    <location>
        <begin position="9"/>
        <end position="133"/>
    </location>
</feature>
<evidence type="ECO:0000313" key="3">
    <source>
        <dbReference type="EMBL" id="KGX87207.1"/>
    </source>
</evidence>
<evidence type="ECO:0000259" key="2">
    <source>
        <dbReference type="Pfam" id="PF00535"/>
    </source>
</evidence>
<dbReference type="eggNOG" id="COG0463">
    <property type="taxonomic scope" value="Bacteria"/>
</dbReference>
<accession>A0A0A5HU82</accession>
<dbReference type="Gene3D" id="3.90.550.10">
    <property type="entry name" value="Spore Coat Polysaccharide Biosynthesis Protein SpsA, Chain A"/>
    <property type="match status" value="1"/>
</dbReference>
<name>A0A0A5HU82_9BACI</name>
<protein>
    <submittedName>
        <fullName evidence="3">Glycosyl transferase</fullName>
    </submittedName>
</protein>
<proteinExistence type="inferred from homology"/>
<dbReference type="InterPro" id="IPR001173">
    <property type="entry name" value="Glyco_trans_2-like"/>
</dbReference>
<dbReference type="STRING" id="1385512.N784_16355"/>